<protein>
    <submittedName>
        <fullName evidence="2">Protection of telomeres protein 1 ssDNA-binding domain-containing protein</fullName>
    </submittedName>
</protein>
<dbReference type="Proteomes" id="UP000887580">
    <property type="component" value="Unplaced"/>
</dbReference>
<proteinExistence type="predicted"/>
<reference evidence="2" key="1">
    <citation type="submission" date="2022-11" db="UniProtKB">
        <authorList>
            <consortium name="WormBaseParasite"/>
        </authorList>
    </citation>
    <scope>IDENTIFICATION</scope>
</reference>
<dbReference type="WBParaSite" id="PS1159_v2.g1981.t1">
    <property type="protein sequence ID" value="PS1159_v2.g1981.t1"/>
    <property type="gene ID" value="PS1159_v2.g1981"/>
</dbReference>
<evidence type="ECO:0000313" key="2">
    <source>
        <dbReference type="WBParaSite" id="PS1159_v2.g1981.t1"/>
    </source>
</evidence>
<organism evidence="1 2">
    <name type="scientific">Panagrolaimus sp. PS1159</name>
    <dbReference type="NCBI Taxonomy" id="55785"/>
    <lineage>
        <taxon>Eukaryota</taxon>
        <taxon>Metazoa</taxon>
        <taxon>Ecdysozoa</taxon>
        <taxon>Nematoda</taxon>
        <taxon>Chromadorea</taxon>
        <taxon>Rhabditida</taxon>
        <taxon>Tylenchina</taxon>
        <taxon>Panagrolaimomorpha</taxon>
        <taxon>Panagrolaimoidea</taxon>
        <taxon>Panagrolaimidae</taxon>
        <taxon>Panagrolaimus</taxon>
    </lineage>
</organism>
<sequence>MGVQRYVYTRFNKISYSKVKDFNIYGIITNVKYESSNDKTGKSQDGYRLKVNDGTLDVDINVTAYCTLDEIPHDVFQRGRIVRFHRLTKNDFKNKQDGFYLCGRIGNTTSVLLFDVPPPGAKIRFNPCFRSAVMYSQSTKDMEFLTELIANANEILDKSGTMATQNEASISGSASQLSLSPAVQFIAPQVSMNGSIVIPVNAPRFANSPVRQTLHQPLPPPSASTVPQHVFRPANKFMKKTPATETVFKKMDELIYGNSCYYDVLFQIVSCYKNGKGDVVLRVWDGTQNSNQLFISPSYDIRLIYGDLKRERLIAEQKKLYDVICYDEHGRSAGGLKAGDYIALINVHFYIQYSGLLPSLIMHKGAGKRGNYVAGRRIIKLTKETATNYFDIIDGLIKEHETSLSTIEENQINNIAQPLPTKSLPLRSNLVEEYDSDDSFYDDSLFQTVETNQVTVPATSLKSTNSNVLANIAADTISTIPDVTPSATKNYSLITIAPTSSQPTTTGVAPVLTITTSQVVSIPAISQCSTITLSSDDGSTQSSCIIISQRSPEKNNETITLSSTPATPQAISSRSTALQKNATILPIPTVSNISPTLNIPLSSAIRRSATVAFPQTQYPEPPSKRVCLCQLTNVNEEEESPTQALFDKLQDIENDGDYLNETTLSLTEEQKKINAITDTQLERMWEEVENAQLQPSQSISQWGTWNR</sequence>
<accession>A0AC35FQ47</accession>
<evidence type="ECO:0000313" key="1">
    <source>
        <dbReference type="Proteomes" id="UP000887580"/>
    </source>
</evidence>
<name>A0AC35FQ47_9BILA</name>